<sequence length="361" mass="37931">MKKIKFIFSFVLLLAVTISCTVEGINNDTALLGTDSSANVNKIFDISTDNSGKVKITPTADGATSFQVVYGQGTGSPATVAPGASTTHVYPEGKYTVKIIATSISGAKTEQTFPLDVVYRAPESLIISTSGEMKVKATALYAKSFLVYYGDVANEVGKAMAIDQELPAHTYPATGGPFVLKVVAQSGGVATSQATKTLFGFPIDFETAAVNYFFGTFGDVTFSKVANPNATGLNTSATVGKYTKPTGAASWSGTYSPLDVPVNFAYGSKVKVFAYNPDPANIGKKLNVELEWAVGGTPANGVAVLKAPFTTSGAWEEIVFDYGAISGIPVGAKFTQLVLRYNDSDSGIGEVIYVDNIRLTN</sequence>
<evidence type="ECO:0000256" key="1">
    <source>
        <dbReference type="SAM" id="SignalP"/>
    </source>
</evidence>
<gene>
    <name evidence="2" type="ORF">ACFX5F_12860</name>
</gene>
<protein>
    <recommendedName>
        <fullName evidence="4">PKD domain-containing protein</fullName>
    </recommendedName>
</protein>
<accession>A0ABW6I874</accession>
<evidence type="ECO:0008006" key="4">
    <source>
        <dbReference type="Google" id="ProtNLM"/>
    </source>
</evidence>
<proteinExistence type="predicted"/>
<feature type="chain" id="PRO_5046755475" description="PKD domain-containing protein" evidence="1">
    <location>
        <begin position="25"/>
        <end position="361"/>
    </location>
</feature>
<evidence type="ECO:0000313" key="3">
    <source>
        <dbReference type="Proteomes" id="UP001600107"/>
    </source>
</evidence>
<organism evidence="2 3">
    <name type="scientific">Flavobacterium zhoui</name>
    <dbReference type="NCBI Taxonomy" id="3230414"/>
    <lineage>
        <taxon>Bacteria</taxon>
        <taxon>Pseudomonadati</taxon>
        <taxon>Bacteroidota</taxon>
        <taxon>Flavobacteriia</taxon>
        <taxon>Flavobacteriales</taxon>
        <taxon>Flavobacteriaceae</taxon>
        <taxon>Flavobacterium</taxon>
    </lineage>
</organism>
<dbReference type="RefSeq" id="WP_379852405.1">
    <property type="nucleotide sequence ID" value="NZ_JBHZPY010000011.1"/>
</dbReference>
<feature type="signal peptide" evidence="1">
    <location>
        <begin position="1"/>
        <end position="24"/>
    </location>
</feature>
<name>A0ABW6I874_9FLAO</name>
<dbReference type="EMBL" id="JBHZPY010000011">
    <property type="protein sequence ID" value="MFE3872112.1"/>
    <property type="molecule type" value="Genomic_DNA"/>
</dbReference>
<dbReference type="PROSITE" id="PS51257">
    <property type="entry name" value="PROKAR_LIPOPROTEIN"/>
    <property type="match status" value="1"/>
</dbReference>
<keyword evidence="1" id="KW-0732">Signal</keyword>
<reference evidence="2 3" key="1">
    <citation type="submission" date="2024-06" db="EMBL/GenBank/DDBJ databases">
        <title>Flavobacterium spp. isolated from glacier.</title>
        <authorList>
            <person name="Han D."/>
        </authorList>
    </citation>
    <scope>NUCLEOTIDE SEQUENCE [LARGE SCALE GENOMIC DNA]</scope>
    <source>
        <strain evidence="2 3">ZS1P70</strain>
    </source>
</reference>
<keyword evidence="3" id="KW-1185">Reference proteome</keyword>
<comment type="caution">
    <text evidence="2">The sequence shown here is derived from an EMBL/GenBank/DDBJ whole genome shotgun (WGS) entry which is preliminary data.</text>
</comment>
<evidence type="ECO:0000313" key="2">
    <source>
        <dbReference type="EMBL" id="MFE3872112.1"/>
    </source>
</evidence>
<dbReference type="Proteomes" id="UP001600107">
    <property type="component" value="Unassembled WGS sequence"/>
</dbReference>